<dbReference type="EMBL" id="JAACFV010000037">
    <property type="protein sequence ID" value="KAF7509759.1"/>
    <property type="molecule type" value="Genomic_DNA"/>
</dbReference>
<name>A0A8H7AKE7_9EURO</name>
<evidence type="ECO:0000313" key="1">
    <source>
        <dbReference type="EMBL" id="KAF7509759.1"/>
    </source>
</evidence>
<proteinExistence type="predicted"/>
<gene>
    <name evidence="1" type="ORF">GJ744_007454</name>
</gene>
<sequence length="56" mass="6186">MAKYQTLGARQRPSISVSVNRQATFGEVAAEMATEVDPASTQISNIDFEPPRSRKF</sequence>
<organism evidence="1 2">
    <name type="scientific">Endocarpon pusillum</name>
    <dbReference type="NCBI Taxonomy" id="364733"/>
    <lineage>
        <taxon>Eukaryota</taxon>
        <taxon>Fungi</taxon>
        <taxon>Dikarya</taxon>
        <taxon>Ascomycota</taxon>
        <taxon>Pezizomycotina</taxon>
        <taxon>Eurotiomycetes</taxon>
        <taxon>Chaetothyriomycetidae</taxon>
        <taxon>Verrucariales</taxon>
        <taxon>Verrucariaceae</taxon>
        <taxon>Endocarpon</taxon>
    </lineage>
</organism>
<dbReference type="Proteomes" id="UP000606974">
    <property type="component" value="Unassembled WGS sequence"/>
</dbReference>
<protein>
    <submittedName>
        <fullName evidence="1">Uncharacterized protein</fullName>
    </submittedName>
</protein>
<comment type="caution">
    <text evidence="1">The sequence shown here is derived from an EMBL/GenBank/DDBJ whole genome shotgun (WGS) entry which is preliminary data.</text>
</comment>
<reference evidence="1" key="1">
    <citation type="submission" date="2020-02" db="EMBL/GenBank/DDBJ databases">
        <authorList>
            <person name="Palmer J.M."/>
        </authorList>
    </citation>
    <scope>NUCLEOTIDE SEQUENCE</scope>
    <source>
        <strain evidence="1">EPUS1.4</strain>
        <tissue evidence="1">Thallus</tissue>
    </source>
</reference>
<accession>A0A8H7AKE7</accession>
<dbReference type="AlphaFoldDB" id="A0A8H7AKE7"/>
<keyword evidence="2" id="KW-1185">Reference proteome</keyword>
<evidence type="ECO:0000313" key="2">
    <source>
        <dbReference type="Proteomes" id="UP000606974"/>
    </source>
</evidence>